<feature type="domain" description="AsmA" evidence="3">
    <location>
        <begin position="5"/>
        <end position="238"/>
    </location>
</feature>
<protein>
    <submittedName>
        <fullName evidence="4">Cell envelope biogenesis protein AsmA</fullName>
    </submittedName>
</protein>
<dbReference type="RefSeq" id="WP_028287496.1">
    <property type="nucleotide sequence ID" value="NZ_BMLF01000002.1"/>
</dbReference>
<dbReference type="InterPro" id="IPR052894">
    <property type="entry name" value="AsmA-related"/>
</dbReference>
<reference evidence="4" key="1">
    <citation type="journal article" date="2014" name="Int. J. Syst. Evol. Microbiol.">
        <title>Complete genome sequence of Corynebacterium casei LMG S-19264T (=DSM 44701T), isolated from a smear-ripened cheese.</title>
        <authorList>
            <consortium name="US DOE Joint Genome Institute (JGI-PGF)"/>
            <person name="Walter F."/>
            <person name="Albersmeier A."/>
            <person name="Kalinowski J."/>
            <person name="Ruckert C."/>
        </authorList>
    </citation>
    <scope>NUCLEOTIDE SEQUENCE</scope>
    <source>
        <strain evidence="4">CGMCC 1.6293</strain>
    </source>
</reference>
<keyword evidence="2" id="KW-0812">Transmembrane</keyword>
<dbReference type="PANTHER" id="PTHR30441">
    <property type="entry name" value="DUF748 DOMAIN-CONTAINING PROTEIN"/>
    <property type="match status" value="1"/>
</dbReference>
<dbReference type="Proteomes" id="UP000649829">
    <property type="component" value="Unassembled WGS sequence"/>
</dbReference>
<dbReference type="GO" id="GO:0005886">
    <property type="term" value="C:plasma membrane"/>
    <property type="evidence" value="ECO:0007669"/>
    <property type="project" value="TreeGrafter"/>
</dbReference>
<organism evidence="4 5">
    <name type="scientific">Pseudooceanicola nanhaiensis</name>
    <dbReference type="NCBI Taxonomy" id="375761"/>
    <lineage>
        <taxon>Bacteria</taxon>
        <taxon>Pseudomonadati</taxon>
        <taxon>Pseudomonadota</taxon>
        <taxon>Alphaproteobacteria</taxon>
        <taxon>Rhodobacterales</taxon>
        <taxon>Paracoccaceae</taxon>
        <taxon>Pseudooceanicola</taxon>
    </lineage>
</organism>
<name>A0A917WFU6_9RHOB</name>
<feature type="domain" description="AsmA" evidence="3">
    <location>
        <begin position="348"/>
        <end position="528"/>
    </location>
</feature>
<evidence type="ECO:0000256" key="2">
    <source>
        <dbReference type="SAM" id="Phobius"/>
    </source>
</evidence>
<keyword evidence="2" id="KW-1133">Transmembrane helix</keyword>
<dbReference type="CDD" id="cd22265">
    <property type="entry name" value="UDM1_RNF168"/>
    <property type="match status" value="1"/>
</dbReference>
<reference evidence="4" key="2">
    <citation type="submission" date="2020-09" db="EMBL/GenBank/DDBJ databases">
        <authorList>
            <person name="Sun Q."/>
            <person name="Zhou Y."/>
        </authorList>
    </citation>
    <scope>NUCLEOTIDE SEQUENCE</scope>
    <source>
        <strain evidence="4">CGMCC 1.6293</strain>
    </source>
</reference>
<comment type="caution">
    <text evidence="4">The sequence shown here is derived from an EMBL/GenBank/DDBJ whole genome shotgun (WGS) entry which is preliminary data.</text>
</comment>
<gene>
    <name evidence="4" type="primary">amsA</name>
    <name evidence="4" type="ORF">GCM10011534_26590</name>
</gene>
<dbReference type="GO" id="GO:0090313">
    <property type="term" value="P:regulation of protein targeting to membrane"/>
    <property type="evidence" value="ECO:0007669"/>
    <property type="project" value="TreeGrafter"/>
</dbReference>
<keyword evidence="5" id="KW-1185">Reference proteome</keyword>
<proteinExistence type="predicted"/>
<sequence length="642" mass="66983">MRILGWLVLVVVAVAAVFVGALLFLPGERIARIAADQIEAQTGRAVTLTGEAEVTWYPVLGVTTGPIEMANAPWSDKGPMFRAEGLRIGVDAKTVFSDEIRVTELRAIRPEILLERNAEGAANWDFGGAGGSGGSATTAPADTSGPGLHLDRLEVTNATLRMIAPGEETAYRDVDLTIDWPASAGPVDVAMTLRPAGEPITLTTRLAALEPLLAGETVPLEFTATGPGGTMTFSGKASSAPTADGRIEAEVANLASFTQALGLGAVEMPAGFGPSAAFTGQMALAGDSRLALRDGNLRMGEARAQVRADVDYAAKPRVSAEVTMDRLDLAPMLVGQGTGAGGGGGGATGWSQAPIDVSALSVLDGEIAFAANTVDLGDIELGPVRTTTRIDNARAVTDLAQVGAFGGSLGGQFIINNRSGLSMGGDLSATGVDLKRMLGELADVQRITGTGEARVTFLTSGSSMHALMNALSGEGRISTGRGTFEGIDLDRLFRAGDATGGTTIFDSIDASFRMEKGSLFNDDLALQLASLRAEGKGRIGLGPRDIDYLFTPISLKARDGRGIAIPVRIRGPWSDPAILPDLEAAVKLNLDEERQALEQRAEDKVLEKLGVEKQEGERAEDAVRRRLEEEALKGLGRLLGGN</sequence>
<dbReference type="Pfam" id="PF05170">
    <property type="entry name" value="AsmA"/>
    <property type="match status" value="2"/>
</dbReference>
<feature type="compositionally biased region" description="Low complexity" evidence="1">
    <location>
        <begin position="135"/>
        <end position="147"/>
    </location>
</feature>
<dbReference type="EMBL" id="BMLF01000002">
    <property type="protein sequence ID" value="GGM03461.1"/>
    <property type="molecule type" value="Genomic_DNA"/>
</dbReference>
<accession>A0A917WFU6</accession>
<feature type="region of interest" description="Disordered" evidence="1">
    <location>
        <begin position="125"/>
        <end position="147"/>
    </location>
</feature>
<keyword evidence="2" id="KW-0472">Membrane</keyword>
<evidence type="ECO:0000313" key="5">
    <source>
        <dbReference type="Proteomes" id="UP000649829"/>
    </source>
</evidence>
<dbReference type="PANTHER" id="PTHR30441:SF4">
    <property type="entry name" value="PROTEIN ASMA"/>
    <property type="match status" value="1"/>
</dbReference>
<evidence type="ECO:0000256" key="1">
    <source>
        <dbReference type="SAM" id="MobiDB-lite"/>
    </source>
</evidence>
<dbReference type="InterPro" id="IPR007844">
    <property type="entry name" value="AsmA"/>
</dbReference>
<dbReference type="AlphaFoldDB" id="A0A917WFU6"/>
<evidence type="ECO:0000313" key="4">
    <source>
        <dbReference type="EMBL" id="GGM03461.1"/>
    </source>
</evidence>
<evidence type="ECO:0000259" key="3">
    <source>
        <dbReference type="Pfam" id="PF05170"/>
    </source>
</evidence>
<feature type="transmembrane region" description="Helical" evidence="2">
    <location>
        <begin position="6"/>
        <end position="25"/>
    </location>
</feature>